<gene>
    <name evidence="3" type="ORF">C8F04DRAFT_1263686</name>
</gene>
<dbReference type="EMBL" id="JARJCM010000089">
    <property type="protein sequence ID" value="KAJ7030564.1"/>
    <property type="molecule type" value="Genomic_DNA"/>
</dbReference>
<keyword evidence="4" id="KW-1185">Reference proteome</keyword>
<accession>A0AAD6X389</accession>
<evidence type="ECO:0000256" key="1">
    <source>
        <dbReference type="SAM" id="MobiDB-lite"/>
    </source>
</evidence>
<feature type="region of interest" description="Disordered" evidence="1">
    <location>
        <begin position="118"/>
        <end position="139"/>
    </location>
</feature>
<name>A0AAD6X389_9AGAR</name>
<evidence type="ECO:0000313" key="4">
    <source>
        <dbReference type="Proteomes" id="UP001218188"/>
    </source>
</evidence>
<feature type="domain" description="CxC2-like cysteine cluster KDZ transposase-associated" evidence="2">
    <location>
        <begin position="282"/>
        <end position="360"/>
    </location>
</feature>
<proteinExistence type="predicted"/>
<dbReference type="Pfam" id="PF18803">
    <property type="entry name" value="CxC2"/>
    <property type="match status" value="1"/>
</dbReference>
<evidence type="ECO:0000313" key="3">
    <source>
        <dbReference type="EMBL" id="KAJ7030564.1"/>
    </source>
</evidence>
<comment type="caution">
    <text evidence="3">The sequence shown here is derived from an EMBL/GenBank/DDBJ whole genome shotgun (WGS) entry which is preliminary data.</text>
</comment>
<reference evidence="3" key="1">
    <citation type="submission" date="2023-03" db="EMBL/GenBank/DDBJ databases">
        <title>Massive genome expansion in bonnet fungi (Mycena s.s.) driven by repeated elements and novel gene families across ecological guilds.</title>
        <authorList>
            <consortium name="Lawrence Berkeley National Laboratory"/>
            <person name="Harder C.B."/>
            <person name="Miyauchi S."/>
            <person name="Viragh M."/>
            <person name="Kuo A."/>
            <person name="Thoen E."/>
            <person name="Andreopoulos B."/>
            <person name="Lu D."/>
            <person name="Skrede I."/>
            <person name="Drula E."/>
            <person name="Henrissat B."/>
            <person name="Morin E."/>
            <person name="Kohler A."/>
            <person name="Barry K."/>
            <person name="LaButti K."/>
            <person name="Morin E."/>
            <person name="Salamov A."/>
            <person name="Lipzen A."/>
            <person name="Mereny Z."/>
            <person name="Hegedus B."/>
            <person name="Baldrian P."/>
            <person name="Stursova M."/>
            <person name="Weitz H."/>
            <person name="Taylor A."/>
            <person name="Grigoriev I.V."/>
            <person name="Nagy L.G."/>
            <person name="Martin F."/>
            <person name="Kauserud H."/>
        </authorList>
    </citation>
    <scope>NUCLEOTIDE SEQUENCE</scope>
    <source>
        <strain evidence="3">CBHHK200</strain>
    </source>
</reference>
<dbReference type="Proteomes" id="UP001218188">
    <property type="component" value="Unassembled WGS sequence"/>
</dbReference>
<dbReference type="AlphaFoldDB" id="A0AAD6X389"/>
<protein>
    <recommendedName>
        <fullName evidence="2">CxC2-like cysteine cluster KDZ transposase-associated domain-containing protein</fullName>
    </recommendedName>
</protein>
<sequence length="373" mass="40629">MSYVVLVQGEQYPNIGAICRTWDLDYAAASVVQQKADAAERCGATFLLAHPTTALGMSDTGSDSDTQMRNLEDLGDEDSDTCVGSEPSYVYDSGNGKKRKILDDIDIGSDTRAGAAALSGLDAKENDENRPPSLSQIDAEEEDDSCSLCYLCRAALGPRADPDTRGFRCSTCPFGVQCETCCAQTHLGGGTHLLQEWDHVRGQWGPERCIAQVLLTMRKLCGVCDAELAGRNAMPVPGTILCLDCGPKLLCPDCCREAHAMRPLHVLREWDQGWRASSVTVLGLQYDLGHGGEECLWPIQPSSDLMVIAMNGLHKLKVKYCGCGMAERGERGRWKQVLEVGWYRASLISSGICSAFPILDPNVERSYEPRPAE</sequence>
<dbReference type="InterPro" id="IPR041457">
    <property type="entry name" value="CxC2_KDZ-assoc"/>
</dbReference>
<organism evidence="3 4">
    <name type="scientific">Mycena alexandri</name>
    <dbReference type="NCBI Taxonomy" id="1745969"/>
    <lineage>
        <taxon>Eukaryota</taxon>
        <taxon>Fungi</taxon>
        <taxon>Dikarya</taxon>
        <taxon>Basidiomycota</taxon>
        <taxon>Agaricomycotina</taxon>
        <taxon>Agaricomycetes</taxon>
        <taxon>Agaricomycetidae</taxon>
        <taxon>Agaricales</taxon>
        <taxon>Marasmiineae</taxon>
        <taxon>Mycenaceae</taxon>
        <taxon>Mycena</taxon>
    </lineage>
</organism>
<evidence type="ECO:0000259" key="2">
    <source>
        <dbReference type="Pfam" id="PF18803"/>
    </source>
</evidence>